<dbReference type="PROSITE" id="PS51202">
    <property type="entry name" value="RCK_C"/>
    <property type="match status" value="1"/>
</dbReference>
<dbReference type="InterPro" id="IPR036721">
    <property type="entry name" value="RCK_C_sf"/>
</dbReference>
<proteinExistence type="predicted"/>
<organism evidence="2 3">
    <name type="scientific">Agromyces tropicus</name>
    <dbReference type="NCBI Taxonomy" id="555371"/>
    <lineage>
        <taxon>Bacteria</taxon>
        <taxon>Bacillati</taxon>
        <taxon>Actinomycetota</taxon>
        <taxon>Actinomycetes</taxon>
        <taxon>Micrococcales</taxon>
        <taxon>Microbacteriaceae</taxon>
        <taxon>Agromyces</taxon>
    </lineage>
</organism>
<protein>
    <submittedName>
        <fullName evidence="2">Cation:proton antiporter regulatory subunit</fullName>
    </submittedName>
</protein>
<dbReference type="Gene3D" id="3.30.70.1450">
    <property type="entry name" value="Regulator of K+ conductance, C-terminal domain"/>
    <property type="match status" value="1"/>
</dbReference>
<evidence type="ECO:0000313" key="2">
    <source>
        <dbReference type="EMBL" id="GAA2045558.1"/>
    </source>
</evidence>
<dbReference type="InterPro" id="IPR006037">
    <property type="entry name" value="RCK_C"/>
</dbReference>
<dbReference type="EMBL" id="BAAAPW010000008">
    <property type="protein sequence ID" value="GAA2045558.1"/>
    <property type="molecule type" value="Genomic_DNA"/>
</dbReference>
<dbReference type="Proteomes" id="UP001501196">
    <property type="component" value="Unassembled WGS sequence"/>
</dbReference>
<dbReference type="Pfam" id="PF02080">
    <property type="entry name" value="TrkA_C"/>
    <property type="match status" value="1"/>
</dbReference>
<comment type="caution">
    <text evidence="2">The sequence shown here is derived from an EMBL/GenBank/DDBJ whole genome shotgun (WGS) entry which is preliminary data.</text>
</comment>
<name>A0ABP5GGQ6_9MICO</name>
<evidence type="ECO:0000259" key="1">
    <source>
        <dbReference type="PROSITE" id="PS51202"/>
    </source>
</evidence>
<evidence type="ECO:0000313" key="3">
    <source>
        <dbReference type="Proteomes" id="UP001501196"/>
    </source>
</evidence>
<reference evidence="3" key="1">
    <citation type="journal article" date="2019" name="Int. J. Syst. Evol. Microbiol.">
        <title>The Global Catalogue of Microorganisms (GCM) 10K type strain sequencing project: providing services to taxonomists for standard genome sequencing and annotation.</title>
        <authorList>
            <consortium name="The Broad Institute Genomics Platform"/>
            <consortium name="The Broad Institute Genome Sequencing Center for Infectious Disease"/>
            <person name="Wu L."/>
            <person name="Ma J."/>
        </authorList>
    </citation>
    <scope>NUCLEOTIDE SEQUENCE [LARGE SCALE GENOMIC DNA]</scope>
    <source>
        <strain evidence="3">JCM 15672</strain>
    </source>
</reference>
<dbReference type="InterPro" id="IPR050144">
    <property type="entry name" value="AAE_transporter"/>
</dbReference>
<dbReference type="InterPro" id="IPR026278">
    <property type="entry name" value="KhtT"/>
</dbReference>
<dbReference type="PANTHER" id="PTHR30445:SF8">
    <property type="entry name" value="K(+)_H(+) ANTIPORTER SUBUNIT KHTT"/>
    <property type="match status" value="1"/>
</dbReference>
<keyword evidence="3" id="KW-1185">Reference proteome</keyword>
<sequence length="167" mass="17633">MAGVGIRIEKVDLPGIGFRHDLVTEGGRRISVVSHRDGERDLGVFDQDDPDACRDTIPLNDDEAAALADVLGASVMLARLTSLSETTTGLFTEQIALPTDSPYLNHPLGDTKARTRTHSSIVAIMRDGQVIPSPTPADVLRAGDVIVAVGTRDGLDGVARLLANGPD</sequence>
<dbReference type="Pfam" id="PF25991">
    <property type="entry name" value="KhtT_N"/>
    <property type="match status" value="1"/>
</dbReference>
<dbReference type="PIRSF" id="PIRSF005028">
    <property type="entry name" value="KhtT"/>
    <property type="match status" value="1"/>
</dbReference>
<accession>A0ABP5GGQ6</accession>
<dbReference type="InterPro" id="IPR058776">
    <property type="entry name" value="KhtT-like_N"/>
</dbReference>
<dbReference type="PANTHER" id="PTHR30445">
    <property type="entry name" value="K(+)_H(+) ANTIPORTER SUBUNIT KHTT"/>
    <property type="match status" value="1"/>
</dbReference>
<dbReference type="SUPFAM" id="SSF116726">
    <property type="entry name" value="TrkA C-terminal domain-like"/>
    <property type="match status" value="1"/>
</dbReference>
<gene>
    <name evidence="2" type="ORF">GCM10009819_36230</name>
</gene>
<feature type="domain" description="RCK C-terminal" evidence="1">
    <location>
        <begin position="80"/>
        <end position="164"/>
    </location>
</feature>